<dbReference type="Pfam" id="PF13714">
    <property type="entry name" value="PEP_mutase"/>
    <property type="match status" value="1"/>
</dbReference>
<dbReference type="GO" id="GO:0016833">
    <property type="term" value="F:oxo-acid-lyase activity"/>
    <property type="evidence" value="ECO:0007669"/>
    <property type="project" value="UniProtKB-ARBA"/>
</dbReference>
<dbReference type="CDD" id="cd00377">
    <property type="entry name" value="ICL_PEPM"/>
    <property type="match status" value="1"/>
</dbReference>
<dbReference type="AlphaFoldDB" id="A0A8J2YBD4"/>
<protein>
    <submittedName>
        <fullName evidence="1">Carboxyvinyl-carboxyphosphonate phosphorylmutase</fullName>
    </submittedName>
</protein>
<dbReference type="Gene3D" id="3.20.20.60">
    <property type="entry name" value="Phosphoenolpyruvate-binding domains"/>
    <property type="match status" value="1"/>
</dbReference>
<dbReference type="InterPro" id="IPR040442">
    <property type="entry name" value="Pyrv_kinase-like_dom_sf"/>
</dbReference>
<reference evidence="1" key="2">
    <citation type="submission" date="2020-09" db="EMBL/GenBank/DDBJ databases">
        <authorList>
            <person name="Sun Q."/>
            <person name="Sedlacek I."/>
        </authorList>
    </citation>
    <scope>NUCLEOTIDE SEQUENCE</scope>
    <source>
        <strain evidence="1">CCM 7684</strain>
    </source>
</reference>
<accession>A0A8J2YBD4</accession>
<dbReference type="Proteomes" id="UP000602745">
    <property type="component" value="Unassembled WGS sequence"/>
</dbReference>
<gene>
    <name evidence="1" type="ORF">GCM10007276_01040</name>
</gene>
<name>A0A8J2YBD4_9RHOB</name>
<comment type="caution">
    <text evidence="1">The sequence shown here is derived from an EMBL/GenBank/DDBJ whole genome shotgun (WGS) entry which is preliminary data.</text>
</comment>
<dbReference type="InterPro" id="IPR015813">
    <property type="entry name" value="Pyrv/PenolPyrv_kinase-like_dom"/>
</dbReference>
<reference evidence="1" key="1">
    <citation type="journal article" date="2014" name="Int. J. Syst. Evol. Microbiol.">
        <title>Complete genome sequence of Corynebacterium casei LMG S-19264T (=DSM 44701T), isolated from a smear-ripened cheese.</title>
        <authorList>
            <consortium name="US DOE Joint Genome Institute (JGI-PGF)"/>
            <person name="Walter F."/>
            <person name="Albersmeier A."/>
            <person name="Kalinowski J."/>
            <person name="Ruckert C."/>
        </authorList>
    </citation>
    <scope>NUCLEOTIDE SEQUENCE</scope>
    <source>
        <strain evidence="1">CCM 7684</strain>
    </source>
</reference>
<evidence type="ECO:0000313" key="2">
    <source>
        <dbReference type="Proteomes" id="UP000602745"/>
    </source>
</evidence>
<organism evidence="1 2">
    <name type="scientific">Agaricicola taiwanensis</name>
    <dbReference type="NCBI Taxonomy" id="591372"/>
    <lineage>
        <taxon>Bacteria</taxon>
        <taxon>Pseudomonadati</taxon>
        <taxon>Pseudomonadota</taxon>
        <taxon>Alphaproteobacteria</taxon>
        <taxon>Rhodobacterales</taxon>
        <taxon>Paracoccaceae</taxon>
        <taxon>Agaricicola</taxon>
    </lineage>
</organism>
<dbReference type="InterPro" id="IPR039556">
    <property type="entry name" value="ICL/PEPM"/>
</dbReference>
<keyword evidence="2" id="KW-1185">Reference proteome</keyword>
<dbReference type="SUPFAM" id="SSF51621">
    <property type="entry name" value="Phosphoenolpyruvate/pyruvate domain"/>
    <property type="match status" value="1"/>
</dbReference>
<dbReference type="PANTHER" id="PTHR42905">
    <property type="entry name" value="PHOSPHOENOLPYRUVATE CARBOXYLASE"/>
    <property type="match status" value="1"/>
</dbReference>
<evidence type="ECO:0000313" key="1">
    <source>
        <dbReference type="EMBL" id="GGE27655.1"/>
    </source>
</evidence>
<dbReference type="PANTHER" id="PTHR42905:SF5">
    <property type="entry name" value="CARBOXYVINYL-CARBOXYPHOSPHONATE PHOSPHORYLMUTASE, CHLOROPLASTIC"/>
    <property type="match status" value="1"/>
</dbReference>
<sequence length="329" mass="35237">MTFTSLARITEKWIGAPSRAAIATTWSAQIMRTETDGSPASIAGTRASLRQLVEARQNMLVPGTANALGARIIEDLGFDAVYLTGAGLANTHLGVPDIGLVTVTELADTTARIADVTSLPLIVDIDTGFGNAINTYRTVRLMERSGASALQMEDQVFPKKCGHFNGKGVIPLPEMLGKIKAVVDARHDENLLLIARTDARAVEGFEKAMERAHAFIEAGADITFVEAPINVEELRAIGQLPVPQVANLVVGGKTPMLSQAELKDMGFALTLYANAALQATIKAIQNVLGHLKTNGSLEGIEDQLAGFIERQRVVDKDTFDALEKRYTGS</sequence>
<proteinExistence type="predicted"/>
<dbReference type="EMBL" id="BMCP01000001">
    <property type="protein sequence ID" value="GGE27655.1"/>
    <property type="molecule type" value="Genomic_DNA"/>
</dbReference>